<organism evidence="5 6">
    <name type="scientific">Paenibacillus hodogayensis</name>
    <dbReference type="NCBI Taxonomy" id="279208"/>
    <lineage>
        <taxon>Bacteria</taxon>
        <taxon>Bacillati</taxon>
        <taxon>Bacillota</taxon>
        <taxon>Bacilli</taxon>
        <taxon>Bacillales</taxon>
        <taxon>Paenibacillaceae</taxon>
        <taxon>Paenibacillus</taxon>
    </lineage>
</organism>
<gene>
    <name evidence="5" type="ORF">ACFFNY_35105</name>
</gene>
<keyword evidence="1" id="KW-0732">Signal</keyword>
<dbReference type="Gene3D" id="3.60.21.10">
    <property type="match status" value="1"/>
</dbReference>
<proteinExistence type="inferred from homology"/>
<dbReference type="EMBL" id="JBHMAG010000029">
    <property type="protein sequence ID" value="MFB9756826.1"/>
    <property type="molecule type" value="Genomic_DNA"/>
</dbReference>
<name>A0ABV5W8D3_9BACL</name>
<dbReference type="SUPFAM" id="SSF55816">
    <property type="entry name" value="5'-nucleotidase (syn. UDP-sugar hydrolase), C-terminal domain"/>
    <property type="match status" value="1"/>
</dbReference>
<dbReference type="PROSITE" id="PS00785">
    <property type="entry name" value="5_NUCLEOTIDASE_1"/>
    <property type="match status" value="1"/>
</dbReference>
<evidence type="ECO:0000259" key="4">
    <source>
        <dbReference type="Pfam" id="PF02872"/>
    </source>
</evidence>
<dbReference type="InterPro" id="IPR036907">
    <property type="entry name" value="5'-Nucleotdase_C_sf"/>
</dbReference>
<comment type="caution">
    <text evidence="5">The sequence shown here is derived from an EMBL/GenBank/DDBJ whole genome shotgun (WGS) entry which is preliminary data.</text>
</comment>
<evidence type="ECO:0000313" key="6">
    <source>
        <dbReference type="Proteomes" id="UP001589619"/>
    </source>
</evidence>
<dbReference type="PANTHER" id="PTHR11575:SF23">
    <property type="entry name" value="5-NUCLEOTIDASE FAMILY PROTEIN"/>
    <property type="match status" value="1"/>
</dbReference>
<comment type="similarity">
    <text evidence="2">Belongs to the 5'-nucleotidase family.</text>
</comment>
<accession>A0ABV5W8D3</accession>
<dbReference type="InterPro" id="IPR008334">
    <property type="entry name" value="5'-Nucleotdase_C"/>
</dbReference>
<dbReference type="CDD" id="cd00845">
    <property type="entry name" value="MPP_UshA_N_like"/>
    <property type="match status" value="1"/>
</dbReference>
<dbReference type="Pfam" id="PF02872">
    <property type="entry name" value="5_nucleotid_C"/>
    <property type="match status" value="1"/>
</dbReference>
<protein>
    <submittedName>
        <fullName evidence="5">Bifunctional metallophosphatase/5'-nucleotidase</fullName>
    </submittedName>
</protein>
<dbReference type="Pfam" id="PF00149">
    <property type="entry name" value="Metallophos"/>
    <property type="match status" value="1"/>
</dbReference>
<dbReference type="PANTHER" id="PTHR11575">
    <property type="entry name" value="5'-NUCLEOTIDASE-RELATED"/>
    <property type="match status" value="1"/>
</dbReference>
<feature type="domain" description="Calcineurin-like phosphoesterase" evidence="3">
    <location>
        <begin position="8"/>
        <end position="205"/>
    </location>
</feature>
<evidence type="ECO:0000256" key="2">
    <source>
        <dbReference type="RuleBase" id="RU362119"/>
    </source>
</evidence>
<keyword evidence="6" id="KW-1185">Reference proteome</keyword>
<keyword evidence="2" id="KW-0378">Hydrolase</keyword>
<dbReference type="InterPro" id="IPR006179">
    <property type="entry name" value="5_nucleotidase/apyrase"/>
</dbReference>
<reference evidence="5 6" key="1">
    <citation type="submission" date="2024-09" db="EMBL/GenBank/DDBJ databases">
        <authorList>
            <person name="Sun Q."/>
            <person name="Mori K."/>
        </authorList>
    </citation>
    <scope>NUCLEOTIDE SEQUENCE [LARGE SCALE GENOMIC DNA]</scope>
    <source>
        <strain evidence="5 6">JCM 12520</strain>
    </source>
</reference>
<evidence type="ECO:0000256" key="1">
    <source>
        <dbReference type="ARBA" id="ARBA00022729"/>
    </source>
</evidence>
<dbReference type="InterPro" id="IPR029052">
    <property type="entry name" value="Metallo-depent_PP-like"/>
</dbReference>
<dbReference type="PRINTS" id="PR01607">
    <property type="entry name" value="APYRASEFAMLY"/>
</dbReference>
<dbReference type="RefSeq" id="WP_344904410.1">
    <property type="nucleotide sequence ID" value="NZ_BAAAYO010000002.1"/>
</dbReference>
<evidence type="ECO:0000259" key="3">
    <source>
        <dbReference type="Pfam" id="PF00149"/>
    </source>
</evidence>
<dbReference type="SUPFAM" id="SSF56300">
    <property type="entry name" value="Metallo-dependent phosphatases"/>
    <property type="match status" value="1"/>
</dbReference>
<dbReference type="Gene3D" id="3.90.780.10">
    <property type="entry name" value="5'-Nucleotidase, C-terminal domain"/>
    <property type="match status" value="1"/>
</dbReference>
<dbReference type="InterPro" id="IPR004843">
    <property type="entry name" value="Calcineurin-like_PHP"/>
</dbReference>
<feature type="domain" description="5'-Nucleotidase C-terminal" evidence="4">
    <location>
        <begin position="290"/>
        <end position="426"/>
    </location>
</feature>
<keyword evidence="2" id="KW-0547">Nucleotide-binding</keyword>
<dbReference type="Proteomes" id="UP001589619">
    <property type="component" value="Unassembled WGS sequence"/>
</dbReference>
<evidence type="ECO:0000313" key="5">
    <source>
        <dbReference type="EMBL" id="MFB9756826.1"/>
    </source>
</evidence>
<sequence>MDERKLVLLHTNDIHSHFERMPRIAGVLRQLRDKHAPHRPIVIDGGDHMDRMRPETEGSTGLANIAVLNETGYDVIVPGNNEGLTMTMEQLGIAYGRRRGYSVVCGNLLDAATGEPPSWMEPYRIEERDGIRVGIIGLTAYYPDFYSLLGWSIAEPIPEAARLVERLRPEVDVLVVVSHLGINNDKAMAERIAGIDLIIGSHTHHLLEQPLQIGRTYVAAAGSHGRHVGELEFAYDKDGGTLRLVAGGVLETENVSPLPVVESIIRKEEEASRLRLARPVAFLQRPLALSWERESELGNLLASGLRLSTGAEVGIVNAGQILQELEAGEISQYKLLEICPSPINPCLVLLSGADLLLALEEALLGDFIHKPIKGFGFRGKELGTLCLSGIRAEYAEEAEPYAKLRSVTVNGETLDVRRTYRVGTIDMFTFGIGYLSLGRGETVSYFLPEFIRDVLAQQLDDEEEVRQCASQRWFSVSF</sequence>
<dbReference type="InterPro" id="IPR006146">
    <property type="entry name" value="5'-Nucleotdase_CS"/>
</dbReference>